<feature type="signal peptide" evidence="5">
    <location>
        <begin position="1"/>
        <end position="26"/>
    </location>
</feature>
<sequence length="339" mass="37609">MDPIILFYKMFFFAVLLVSSNIFAEAGNVGVNYGRLGNNLPSPTAVINLLKSRNVDKIRLFSPDSDVLNALRGSGIGVLLCVPNQDVERMAYDPDFAGDWVWKNVLVYNNVVFRYISVGNEMGASDRILPAMRNVNNALRAAGRAISVSTTIKTDLVVDSFPPSRGRFSDSSQNIMRSIVQFLAENRSPLLVNVYPYFAYNFNQQQIQLEYALFTANRVVVTDNGNGLQYMNLFDAITDATYAAIEKVGGGSVNIVIGESGWPSGQNGNIATISNARTYVNNLIAHVSGSSGTPKRPGRSMETYIFGLFNENQKNGDRTERHFGLYFPDMREIYPVTFR</sequence>
<proteinExistence type="inferred from homology"/>
<comment type="caution">
    <text evidence="6">The sequence shown here is derived from an EMBL/GenBank/DDBJ whole genome shotgun (WGS) entry which is preliminary data.</text>
</comment>
<dbReference type="InterPro" id="IPR017853">
    <property type="entry name" value="GH"/>
</dbReference>
<dbReference type="GO" id="GO:0004553">
    <property type="term" value="F:hydrolase activity, hydrolyzing O-glycosyl compounds"/>
    <property type="evidence" value="ECO:0007669"/>
    <property type="project" value="InterPro"/>
</dbReference>
<protein>
    <submittedName>
        <fullName evidence="6">Uncharacterized protein</fullName>
    </submittedName>
</protein>
<dbReference type="InterPro" id="IPR000490">
    <property type="entry name" value="Glyco_hydro_17"/>
</dbReference>
<dbReference type="AlphaFoldDB" id="A0AA41RWF9"/>
<dbReference type="FunFam" id="3.20.20.80:FF:000010">
    <property type="entry name" value="glucan endo-1,3-beta-glucosidase, basic"/>
    <property type="match status" value="1"/>
</dbReference>
<dbReference type="PANTHER" id="PTHR32227">
    <property type="entry name" value="GLUCAN ENDO-1,3-BETA-GLUCOSIDASE BG1-RELATED-RELATED"/>
    <property type="match status" value="1"/>
</dbReference>
<name>A0AA41RWF9_PAPNU</name>
<dbReference type="GO" id="GO:0005975">
    <property type="term" value="P:carbohydrate metabolic process"/>
    <property type="evidence" value="ECO:0007669"/>
    <property type="project" value="InterPro"/>
</dbReference>
<feature type="chain" id="PRO_5041333338" evidence="5">
    <location>
        <begin position="27"/>
        <end position="339"/>
    </location>
</feature>
<dbReference type="Proteomes" id="UP001177140">
    <property type="component" value="Unassembled WGS sequence"/>
</dbReference>
<comment type="similarity">
    <text evidence="1 4">Belongs to the glycosyl hydrolase 17 family.</text>
</comment>
<keyword evidence="7" id="KW-1185">Reference proteome</keyword>
<evidence type="ECO:0000313" key="7">
    <source>
        <dbReference type="Proteomes" id="UP001177140"/>
    </source>
</evidence>
<dbReference type="InterPro" id="IPR044965">
    <property type="entry name" value="Glyco_hydro_17_plant"/>
</dbReference>
<gene>
    <name evidence="6" type="ORF">MKW94_028146</name>
</gene>
<evidence type="ECO:0000256" key="2">
    <source>
        <dbReference type="ARBA" id="ARBA00022801"/>
    </source>
</evidence>
<dbReference type="Pfam" id="PF00332">
    <property type="entry name" value="Glyco_hydro_17"/>
    <property type="match status" value="1"/>
</dbReference>
<evidence type="ECO:0000256" key="5">
    <source>
        <dbReference type="SAM" id="SignalP"/>
    </source>
</evidence>
<dbReference type="EMBL" id="JAJJMA010032451">
    <property type="protein sequence ID" value="MCL7024250.1"/>
    <property type="molecule type" value="Genomic_DNA"/>
</dbReference>
<evidence type="ECO:0000313" key="6">
    <source>
        <dbReference type="EMBL" id="MCL7024250.1"/>
    </source>
</evidence>
<evidence type="ECO:0000256" key="4">
    <source>
        <dbReference type="RuleBase" id="RU004335"/>
    </source>
</evidence>
<reference evidence="6" key="1">
    <citation type="submission" date="2022-03" db="EMBL/GenBank/DDBJ databases">
        <title>A functionally conserved STORR gene fusion in Papaver species that diverged 16.8 million years ago.</title>
        <authorList>
            <person name="Catania T."/>
        </authorList>
    </citation>
    <scope>NUCLEOTIDE SEQUENCE</scope>
    <source>
        <strain evidence="6">S-191538</strain>
    </source>
</reference>
<dbReference type="Gene3D" id="3.20.20.80">
    <property type="entry name" value="Glycosidases"/>
    <property type="match status" value="1"/>
</dbReference>
<dbReference type="SUPFAM" id="SSF51445">
    <property type="entry name" value="(Trans)glycosidases"/>
    <property type="match status" value="1"/>
</dbReference>
<keyword evidence="2" id="KW-0378">Hydrolase</keyword>
<keyword evidence="3" id="KW-0326">Glycosidase</keyword>
<evidence type="ECO:0000256" key="1">
    <source>
        <dbReference type="ARBA" id="ARBA00008773"/>
    </source>
</evidence>
<keyword evidence="5" id="KW-0732">Signal</keyword>
<accession>A0AA41RWF9</accession>
<organism evidence="6 7">
    <name type="scientific">Papaver nudicaule</name>
    <name type="common">Iceland poppy</name>
    <dbReference type="NCBI Taxonomy" id="74823"/>
    <lineage>
        <taxon>Eukaryota</taxon>
        <taxon>Viridiplantae</taxon>
        <taxon>Streptophyta</taxon>
        <taxon>Embryophyta</taxon>
        <taxon>Tracheophyta</taxon>
        <taxon>Spermatophyta</taxon>
        <taxon>Magnoliopsida</taxon>
        <taxon>Ranunculales</taxon>
        <taxon>Papaveraceae</taxon>
        <taxon>Papaveroideae</taxon>
        <taxon>Papaver</taxon>
    </lineage>
</organism>
<evidence type="ECO:0000256" key="3">
    <source>
        <dbReference type="ARBA" id="ARBA00023295"/>
    </source>
</evidence>